<dbReference type="AlphaFoldDB" id="A0A1Y1WF67"/>
<reference evidence="2 3" key="1">
    <citation type="submission" date="2016-07" db="EMBL/GenBank/DDBJ databases">
        <title>Pervasive Adenine N6-methylation of Active Genes in Fungi.</title>
        <authorList>
            <consortium name="DOE Joint Genome Institute"/>
            <person name="Mondo S.J."/>
            <person name="Dannebaum R.O."/>
            <person name="Kuo R.C."/>
            <person name="Labutti K."/>
            <person name="Haridas S."/>
            <person name="Kuo A."/>
            <person name="Salamov A."/>
            <person name="Ahrendt S.R."/>
            <person name="Lipzen A."/>
            <person name="Sullivan W."/>
            <person name="Andreopoulos W.B."/>
            <person name="Clum A."/>
            <person name="Lindquist E."/>
            <person name="Daum C."/>
            <person name="Ramamoorthy G.K."/>
            <person name="Gryganskyi A."/>
            <person name="Culley D."/>
            <person name="Magnuson J.K."/>
            <person name="James T.Y."/>
            <person name="O'Malley M.A."/>
            <person name="Stajich J.E."/>
            <person name="Spatafora J.W."/>
            <person name="Visel A."/>
            <person name="Grigoriev I.V."/>
        </authorList>
    </citation>
    <scope>NUCLEOTIDE SEQUENCE [LARGE SCALE GENOMIC DNA]</scope>
    <source>
        <strain evidence="2 3">ATCC 12442</strain>
    </source>
</reference>
<name>A0A1Y1WF67_9FUNG</name>
<feature type="compositionally biased region" description="Basic and acidic residues" evidence="1">
    <location>
        <begin position="49"/>
        <end position="62"/>
    </location>
</feature>
<dbReference type="EMBL" id="MCFD01000003">
    <property type="protein sequence ID" value="ORX72137.1"/>
    <property type="molecule type" value="Genomic_DNA"/>
</dbReference>
<evidence type="ECO:0000313" key="2">
    <source>
        <dbReference type="EMBL" id="ORX72137.1"/>
    </source>
</evidence>
<dbReference type="OrthoDB" id="39175at2759"/>
<dbReference type="RefSeq" id="XP_040745561.1">
    <property type="nucleotide sequence ID" value="XM_040886817.1"/>
</dbReference>
<accession>A0A1Y1WF67</accession>
<keyword evidence="3" id="KW-1185">Reference proteome</keyword>
<organism evidence="2 3">
    <name type="scientific">Linderina pennispora</name>
    <dbReference type="NCBI Taxonomy" id="61395"/>
    <lineage>
        <taxon>Eukaryota</taxon>
        <taxon>Fungi</taxon>
        <taxon>Fungi incertae sedis</taxon>
        <taxon>Zoopagomycota</taxon>
        <taxon>Kickxellomycotina</taxon>
        <taxon>Kickxellomycetes</taxon>
        <taxon>Kickxellales</taxon>
        <taxon>Kickxellaceae</taxon>
        <taxon>Linderina</taxon>
    </lineage>
</organism>
<evidence type="ECO:0000256" key="1">
    <source>
        <dbReference type="SAM" id="MobiDB-lite"/>
    </source>
</evidence>
<sequence length="133" mass="15013">MGAAALAAAQAAASKHTTPLPSRGSSTTHLNMMNGSHTDEPLHKSVSSESHHSNPMRDEHTMLVDGDDDIEAKLVKRVESSKERLEMLLKLLATCQEYWADHDYVSLLRNMLDWPDEWTTSMQMLERLLLELR</sequence>
<evidence type="ECO:0000313" key="3">
    <source>
        <dbReference type="Proteomes" id="UP000193922"/>
    </source>
</evidence>
<comment type="caution">
    <text evidence="2">The sequence shown here is derived from an EMBL/GenBank/DDBJ whole genome shotgun (WGS) entry which is preliminary data.</text>
</comment>
<protein>
    <submittedName>
        <fullName evidence="2">Uncharacterized protein</fullName>
    </submittedName>
</protein>
<proteinExistence type="predicted"/>
<feature type="non-terminal residue" evidence="2">
    <location>
        <position position="133"/>
    </location>
</feature>
<dbReference type="GeneID" id="63803465"/>
<feature type="region of interest" description="Disordered" evidence="1">
    <location>
        <begin position="1"/>
        <end position="65"/>
    </location>
</feature>
<dbReference type="Proteomes" id="UP000193922">
    <property type="component" value="Unassembled WGS sequence"/>
</dbReference>
<gene>
    <name evidence="2" type="ORF">DL89DRAFT_265773</name>
</gene>
<feature type="compositionally biased region" description="Low complexity" evidence="1">
    <location>
        <begin position="1"/>
        <end position="13"/>
    </location>
</feature>
<feature type="compositionally biased region" description="Polar residues" evidence="1">
    <location>
        <begin position="15"/>
        <end position="36"/>
    </location>
</feature>